<dbReference type="RefSeq" id="WP_307905182.1">
    <property type="nucleotide sequence ID" value="NZ_AP027059.1"/>
</dbReference>
<name>A0AAU9E1J8_9FUSO</name>
<gene>
    <name evidence="3" type="ORF">HLVA_08190</name>
</gene>
<accession>A0AAU9E1J8</accession>
<dbReference type="Pfam" id="PF03602">
    <property type="entry name" value="Cons_hypoth95"/>
    <property type="match status" value="1"/>
</dbReference>
<keyword evidence="2" id="KW-0808">Transferase</keyword>
<dbReference type="NCBIfam" id="TIGR00095">
    <property type="entry name" value="16S rRNA (guanine(966)-N(2))-methyltransferase RsmD"/>
    <property type="match status" value="1"/>
</dbReference>
<keyword evidence="1 3" id="KW-0489">Methyltransferase</keyword>
<evidence type="ECO:0000256" key="2">
    <source>
        <dbReference type="ARBA" id="ARBA00022679"/>
    </source>
</evidence>
<dbReference type="PROSITE" id="PS00092">
    <property type="entry name" value="N6_MTASE"/>
    <property type="match status" value="1"/>
</dbReference>
<dbReference type="CDD" id="cd02440">
    <property type="entry name" value="AdoMet_MTases"/>
    <property type="match status" value="1"/>
</dbReference>
<dbReference type="InterPro" id="IPR004398">
    <property type="entry name" value="RNA_MeTrfase_RsmD"/>
</dbReference>
<dbReference type="InterPro" id="IPR002052">
    <property type="entry name" value="DNA_methylase_N6_adenine_CS"/>
</dbReference>
<keyword evidence="4" id="KW-1185">Reference proteome</keyword>
<dbReference type="GO" id="GO:0008168">
    <property type="term" value="F:methyltransferase activity"/>
    <property type="evidence" value="ECO:0007669"/>
    <property type="project" value="UniProtKB-KW"/>
</dbReference>
<dbReference type="PIRSF" id="PIRSF004553">
    <property type="entry name" value="CHP00095"/>
    <property type="match status" value="1"/>
</dbReference>
<dbReference type="SUPFAM" id="SSF53335">
    <property type="entry name" value="S-adenosyl-L-methionine-dependent methyltransferases"/>
    <property type="match status" value="1"/>
</dbReference>
<protein>
    <submittedName>
        <fullName evidence="3">Methyltransferase</fullName>
    </submittedName>
</protein>
<dbReference type="KEGG" id="haby:HLVA_08190"/>
<dbReference type="InterPro" id="IPR029063">
    <property type="entry name" value="SAM-dependent_MTases_sf"/>
</dbReference>
<reference evidence="3 4" key="1">
    <citation type="submission" date="2022-11" db="EMBL/GenBank/DDBJ databases">
        <title>Haliovirga abyssi gen. nov., sp. nov., a mesophilic fermentative bacterium isolated from the Iheya North hydrothermal field and the proposal of Haliovirgaceae fam. nov.</title>
        <authorList>
            <person name="Miyazaki U."/>
            <person name="Tame A."/>
            <person name="Miyazaki J."/>
            <person name="Takai K."/>
            <person name="Sawayama S."/>
            <person name="Kitajima M."/>
            <person name="Okamoto A."/>
            <person name="Nakagawa S."/>
        </authorList>
    </citation>
    <scope>NUCLEOTIDE SEQUENCE [LARGE SCALE GENOMIC DNA]</scope>
    <source>
        <strain evidence="3 4">IC12</strain>
    </source>
</reference>
<sequence length="181" mass="20562">MRIIAGTAKNKRIKSQSGHNVRPTLERVKESLFSILQPYINDSVFLDLYGGTGSIALEALSRGAKRAIIIEKNGEALRIIIENVNSLGFEDRCRAYRNEVLRAIEILSNKRETFDIIFMDPPYKDEVCEEVIAKILDSNLLEENGLIIAEHHIKEKLPDVIGKLNKIDERKYSGKVLTFYS</sequence>
<dbReference type="Gene3D" id="3.40.50.150">
    <property type="entry name" value="Vaccinia Virus protein VP39"/>
    <property type="match status" value="1"/>
</dbReference>
<dbReference type="GO" id="GO:0031167">
    <property type="term" value="P:rRNA methylation"/>
    <property type="evidence" value="ECO:0007669"/>
    <property type="project" value="InterPro"/>
</dbReference>
<dbReference type="Proteomes" id="UP001321582">
    <property type="component" value="Chromosome"/>
</dbReference>
<evidence type="ECO:0000313" key="4">
    <source>
        <dbReference type="Proteomes" id="UP001321582"/>
    </source>
</evidence>
<organism evidence="3 4">
    <name type="scientific">Haliovirga abyssi</name>
    <dbReference type="NCBI Taxonomy" id="2996794"/>
    <lineage>
        <taxon>Bacteria</taxon>
        <taxon>Fusobacteriati</taxon>
        <taxon>Fusobacteriota</taxon>
        <taxon>Fusobacteriia</taxon>
        <taxon>Fusobacteriales</taxon>
        <taxon>Haliovirgaceae</taxon>
        <taxon>Haliovirga</taxon>
    </lineage>
</organism>
<proteinExistence type="predicted"/>
<evidence type="ECO:0000313" key="3">
    <source>
        <dbReference type="EMBL" id="BDU50250.1"/>
    </source>
</evidence>
<dbReference type="EMBL" id="AP027059">
    <property type="protein sequence ID" value="BDU50250.1"/>
    <property type="molecule type" value="Genomic_DNA"/>
</dbReference>
<dbReference type="PANTHER" id="PTHR43542">
    <property type="entry name" value="METHYLTRANSFERASE"/>
    <property type="match status" value="1"/>
</dbReference>
<dbReference type="PANTHER" id="PTHR43542:SF1">
    <property type="entry name" value="METHYLTRANSFERASE"/>
    <property type="match status" value="1"/>
</dbReference>
<dbReference type="AlphaFoldDB" id="A0AAU9E1J8"/>
<dbReference type="GO" id="GO:0003676">
    <property type="term" value="F:nucleic acid binding"/>
    <property type="evidence" value="ECO:0007669"/>
    <property type="project" value="InterPro"/>
</dbReference>
<evidence type="ECO:0000256" key="1">
    <source>
        <dbReference type="ARBA" id="ARBA00022603"/>
    </source>
</evidence>